<evidence type="ECO:0000256" key="1">
    <source>
        <dbReference type="SAM" id="Phobius"/>
    </source>
</evidence>
<gene>
    <name evidence="2" type="ORF">PBV87_02945</name>
</gene>
<sequence>MQICYIPAKQKSSKENQVLLYSSSITYLLGAISRIGDSQVRLLLNICLILGAVAGTQGMMNVIKKAKK</sequence>
<dbReference type="RefSeq" id="WP_271011090.1">
    <property type="nucleotide sequence ID" value="NZ_JAQIFT010000013.1"/>
</dbReference>
<accession>A0AA42DK14</accession>
<feature type="transmembrane region" description="Helical" evidence="1">
    <location>
        <begin position="42"/>
        <end position="63"/>
    </location>
</feature>
<dbReference type="AlphaFoldDB" id="A0AA42DK14"/>
<organism evidence="2 3">
    <name type="scientific">Holtiella tumoricola</name>
    <dbReference type="NCBI Taxonomy" id="3018743"/>
    <lineage>
        <taxon>Bacteria</taxon>
        <taxon>Bacillati</taxon>
        <taxon>Bacillota</taxon>
        <taxon>Clostridia</taxon>
        <taxon>Lachnospirales</taxon>
        <taxon>Cellulosilyticaceae</taxon>
        <taxon>Holtiella</taxon>
    </lineage>
</organism>
<keyword evidence="1" id="KW-0812">Transmembrane</keyword>
<dbReference type="EMBL" id="JAQIFT010000013">
    <property type="protein sequence ID" value="MDA3730463.1"/>
    <property type="molecule type" value="Genomic_DNA"/>
</dbReference>
<keyword evidence="3" id="KW-1185">Reference proteome</keyword>
<comment type="caution">
    <text evidence="2">The sequence shown here is derived from an EMBL/GenBank/DDBJ whole genome shotgun (WGS) entry which is preliminary data.</text>
</comment>
<keyword evidence="1" id="KW-1133">Transmembrane helix</keyword>
<keyword evidence="1" id="KW-0472">Membrane</keyword>
<evidence type="ECO:0000313" key="3">
    <source>
        <dbReference type="Proteomes" id="UP001169242"/>
    </source>
</evidence>
<protein>
    <submittedName>
        <fullName evidence="2">Uncharacterized protein</fullName>
    </submittedName>
</protein>
<evidence type="ECO:0000313" key="2">
    <source>
        <dbReference type="EMBL" id="MDA3730463.1"/>
    </source>
</evidence>
<proteinExistence type="predicted"/>
<reference evidence="2" key="1">
    <citation type="journal article" date="2023" name="Int. J. Syst. Evol. Microbiol.">
        <title>&lt;i&gt;Holtiella tumoricola&lt;/i&gt; gen. nov. sp. nov., isolated from a human clinical sample.</title>
        <authorList>
            <person name="Allen-Vercoe E."/>
            <person name="Daigneault M.C."/>
            <person name="Vancuren S.J."/>
            <person name="Cochrane K."/>
            <person name="O'Neal L.L."/>
            <person name="Sankaranarayanan K."/>
            <person name="Lawson P.A."/>
        </authorList>
    </citation>
    <scope>NUCLEOTIDE SEQUENCE</scope>
    <source>
        <strain evidence="2">CC70A</strain>
    </source>
</reference>
<name>A0AA42DK14_9FIRM</name>
<dbReference type="Proteomes" id="UP001169242">
    <property type="component" value="Unassembled WGS sequence"/>
</dbReference>